<gene>
    <name evidence="3" type="ORF">GCM10022204_30810</name>
</gene>
<dbReference type="Proteomes" id="UP001500051">
    <property type="component" value="Unassembled WGS sequence"/>
</dbReference>
<feature type="domain" description="ACT" evidence="2">
    <location>
        <begin position="3"/>
        <end position="79"/>
    </location>
</feature>
<name>A0ABP7DUW3_9ACTN</name>
<evidence type="ECO:0000313" key="4">
    <source>
        <dbReference type="Proteomes" id="UP001500051"/>
    </source>
</evidence>
<protein>
    <recommendedName>
        <fullName evidence="2">ACT domain-containing protein</fullName>
    </recommendedName>
</protein>
<evidence type="ECO:0000313" key="3">
    <source>
        <dbReference type="EMBL" id="GAA3710241.1"/>
    </source>
</evidence>
<feature type="region of interest" description="Disordered" evidence="1">
    <location>
        <begin position="209"/>
        <end position="239"/>
    </location>
</feature>
<evidence type="ECO:0000256" key="1">
    <source>
        <dbReference type="SAM" id="MobiDB-lite"/>
    </source>
</evidence>
<dbReference type="InterPro" id="IPR045865">
    <property type="entry name" value="ACT-like_dom_sf"/>
</dbReference>
<dbReference type="PROSITE" id="PS51671">
    <property type="entry name" value="ACT"/>
    <property type="match status" value="1"/>
</dbReference>
<reference evidence="4" key="1">
    <citation type="journal article" date="2019" name="Int. J. Syst. Evol. Microbiol.">
        <title>The Global Catalogue of Microorganisms (GCM) 10K type strain sequencing project: providing services to taxonomists for standard genome sequencing and annotation.</title>
        <authorList>
            <consortium name="The Broad Institute Genomics Platform"/>
            <consortium name="The Broad Institute Genome Sequencing Center for Infectious Disease"/>
            <person name="Wu L."/>
            <person name="Ma J."/>
        </authorList>
    </citation>
    <scope>NUCLEOTIDE SEQUENCE [LARGE SCALE GENOMIC DNA]</scope>
    <source>
        <strain evidence="4">JCM 16548</strain>
    </source>
</reference>
<sequence length="239" mass="26152">MLLMRVQMPNRPGTLGAVASALGALGADINLVEIVEKRGDIEVEEFILDLPPTQTVENLVEACDRLESVQVEWVRNYPRGGGIEYDIELHRRIAADPSRSDEILASTAPLVFRAQWSVLLDVSAAPQVTFATPGAPDLDADLLRRFGPFDTLHRVALEPDWIPGADAHHAVVSPTTDQRAVIVARRGEPPFFGSELARLAQVTGATATADMFDQPQSTTDPQTAHRRPVAAPLYERRHP</sequence>
<organism evidence="3 4">
    <name type="scientific">Microlunatus aurantiacus</name>
    <dbReference type="NCBI Taxonomy" id="446786"/>
    <lineage>
        <taxon>Bacteria</taxon>
        <taxon>Bacillati</taxon>
        <taxon>Actinomycetota</taxon>
        <taxon>Actinomycetes</taxon>
        <taxon>Propionibacteriales</taxon>
        <taxon>Propionibacteriaceae</taxon>
        <taxon>Microlunatus</taxon>
    </lineage>
</organism>
<dbReference type="EMBL" id="BAAAYX010000013">
    <property type="protein sequence ID" value="GAA3710241.1"/>
    <property type="molecule type" value="Genomic_DNA"/>
</dbReference>
<dbReference type="InterPro" id="IPR002912">
    <property type="entry name" value="ACT_dom"/>
</dbReference>
<comment type="caution">
    <text evidence="3">The sequence shown here is derived from an EMBL/GenBank/DDBJ whole genome shotgun (WGS) entry which is preliminary data.</text>
</comment>
<proteinExistence type="predicted"/>
<dbReference type="RefSeq" id="WP_344813283.1">
    <property type="nucleotide sequence ID" value="NZ_BAAAYX010000013.1"/>
</dbReference>
<accession>A0ABP7DUW3</accession>
<evidence type="ECO:0000259" key="2">
    <source>
        <dbReference type="PROSITE" id="PS51671"/>
    </source>
</evidence>
<dbReference type="SUPFAM" id="SSF55021">
    <property type="entry name" value="ACT-like"/>
    <property type="match status" value="1"/>
</dbReference>
<keyword evidence="4" id="KW-1185">Reference proteome</keyword>